<dbReference type="SMART" id="SM00176">
    <property type="entry name" value="RAN"/>
    <property type="match status" value="1"/>
</dbReference>
<proteinExistence type="inferred from homology"/>
<gene>
    <name evidence="4" type="primary">RAB21</name>
    <name evidence="4" type="ORF">BLAG_LOCUS11743</name>
</gene>
<evidence type="ECO:0000256" key="2">
    <source>
        <dbReference type="ARBA" id="ARBA00022741"/>
    </source>
</evidence>
<dbReference type="PROSITE" id="PS51420">
    <property type="entry name" value="RHO"/>
    <property type="match status" value="1"/>
</dbReference>
<dbReference type="GO" id="GO:0003924">
    <property type="term" value="F:GTPase activity"/>
    <property type="evidence" value="ECO:0007669"/>
    <property type="project" value="InterPro"/>
</dbReference>
<dbReference type="PANTHER" id="PTHR47978">
    <property type="match status" value="1"/>
</dbReference>
<dbReference type="Proteomes" id="UP000838412">
    <property type="component" value="Chromosome 19"/>
</dbReference>
<name>A0A8K0EK75_BRALA</name>
<dbReference type="SMART" id="SM00174">
    <property type="entry name" value="RHO"/>
    <property type="match status" value="1"/>
</dbReference>
<dbReference type="InterPro" id="IPR001806">
    <property type="entry name" value="Small_GTPase"/>
</dbReference>
<dbReference type="GO" id="GO:0005525">
    <property type="term" value="F:GTP binding"/>
    <property type="evidence" value="ECO:0007669"/>
    <property type="project" value="InterPro"/>
</dbReference>
<dbReference type="AlphaFoldDB" id="A0A8K0EK75"/>
<dbReference type="Gene3D" id="3.40.50.300">
    <property type="entry name" value="P-loop containing nucleotide triphosphate hydrolases"/>
    <property type="match status" value="1"/>
</dbReference>
<dbReference type="SMART" id="SM00175">
    <property type="entry name" value="RAB"/>
    <property type="match status" value="1"/>
</dbReference>
<comment type="similarity">
    <text evidence="1">Belongs to the small GTPase superfamily. Rab family.</text>
</comment>
<dbReference type="PROSITE" id="PS51421">
    <property type="entry name" value="RAS"/>
    <property type="match status" value="1"/>
</dbReference>
<feature type="region of interest" description="Disordered" evidence="3">
    <location>
        <begin position="399"/>
        <end position="420"/>
    </location>
</feature>
<reference evidence="4" key="1">
    <citation type="submission" date="2022-01" db="EMBL/GenBank/DDBJ databases">
        <authorList>
            <person name="Braso-Vives M."/>
        </authorList>
    </citation>
    <scope>NUCLEOTIDE SEQUENCE</scope>
</reference>
<dbReference type="CDD" id="cd00154">
    <property type="entry name" value="Rab"/>
    <property type="match status" value="1"/>
</dbReference>
<keyword evidence="5" id="KW-1185">Reference proteome</keyword>
<dbReference type="SUPFAM" id="SSF52540">
    <property type="entry name" value="P-loop containing nucleoside triphosphate hydrolases"/>
    <property type="match status" value="1"/>
</dbReference>
<feature type="compositionally biased region" description="Polar residues" evidence="3">
    <location>
        <begin position="411"/>
        <end position="420"/>
    </location>
</feature>
<dbReference type="NCBIfam" id="TIGR00231">
    <property type="entry name" value="small_GTP"/>
    <property type="match status" value="1"/>
</dbReference>
<evidence type="ECO:0000313" key="4">
    <source>
        <dbReference type="EMBL" id="CAH1251309.1"/>
    </source>
</evidence>
<dbReference type="EMBL" id="OV696704">
    <property type="protein sequence ID" value="CAH1251309.1"/>
    <property type="molecule type" value="Genomic_DNA"/>
</dbReference>
<dbReference type="OrthoDB" id="63533at2759"/>
<dbReference type="InterPro" id="IPR005225">
    <property type="entry name" value="Small_GTP-bd"/>
</dbReference>
<organism evidence="4 5">
    <name type="scientific">Branchiostoma lanceolatum</name>
    <name type="common">Common lancelet</name>
    <name type="synonym">Amphioxus lanceolatum</name>
    <dbReference type="NCBI Taxonomy" id="7740"/>
    <lineage>
        <taxon>Eukaryota</taxon>
        <taxon>Metazoa</taxon>
        <taxon>Chordata</taxon>
        <taxon>Cephalochordata</taxon>
        <taxon>Leptocardii</taxon>
        <taxon>Amphioxiformes</taxon>
        <taxon>Branchiostomatidae</taxon>
        <taxon>Branchiostoma</taxon>
    </lineage>
</organism>
<evidence type="ECO:0000313" key="5">
    <source>
        <dbReference type="Proteomes" id="UP000838412"/>
    </source>
</evidence>
<dbReference type="PROSITE" id="PS51419">
    <property type="entry name" value="RAB"/>
    <property type="match status" value="1"/>
</dbReference>
<evidence type="ECO:0000256" key="1">
    <source>
        <dbReference type="ARBA" id="ARBA00006270"/>
    </source>
</evidence>
<dbReference type="SMART" id="SM00173">
    <property type="entry name" value="RAS"/>
    <property type="match status" value="1"/>
</dbReference>
<sequence length="420" mass="47636">MKSIEAKIVVLGAQGCLTTGAMKGTPSTRLAQELEWDSLASRRHYHSMVMMYKLTNGLVPAHLQSLIPSTRGEQRSTRLQLRNTTHLHVPRCRTKVYRSSFIPHASTLWNQLPQRLKEASTLNNFKRMCKDYLLTSMQHQAYRRLGSRHYNILATRLRMDWSPLHSTLHLMKIKDKLCSCGASSETVAHYLLHCPLYNSQRNVLAATVHQLTQQRVGKTSVVIRYVGKLFSKHVSPTIGASFFTFKMTVDDYRVKLQLWDTAGQERFRSMAPMYYRKANAALLVYDITCRESFENIQSWVDELKKNVEGTIIMCVIGNKKDLASRREVTREKAEQYADSINALYYETSALTNDGIQEAFLQVSLSLIKLSQTDKSSGLTVYDGSASLLNADGIIEDGMGDMNNHRRRTDSENSNSASCCS</sequence>
<dbReference type="FunFam" id="3.40.50.300:FF:000808">
    <property type="entry name" value="Small GTP-binding protein, putative"/>
    <property type="match status" value="1"/>
</dbReference>
<dbReference type="PRINTS" id="PR00449">
    <property type="entry name" value="RASTRNSFRMNG"/>
</dbReference>
<protein>
    <submittedName>
        <fullName evidence="4">RAB21 protein</fullName>
    </submittedName>
</protein>
<dbReference type="InterPro" id="IPR027417">
    <property type="entry name" value="P-loop_NTPase"/>
</dbReference>
<evidence type="ECO:0000256" key="3">
    <source>
        <dbReference type="SAM" id="MobiDB-lite"/>
    </source>
</evidence>
<dbReference type="Pfam" id="PF00071">
    <property type="entry name" value="Ras"/>
    <property type="match status" value="1"/>
</dbReference>
<accession>A0A8K0EK75</accession>
<keyword evidence="2" id="KW-0547">Nucleotide-binding</keyword>